<protein>
    <submittedName>
        <fullName evidence="2">Uncharacterized protein</fullName>
    </submittedName>
</protein>
<feature type="region of interest" description="Disordered" evidence="1">
    <location>
        <begin position="1"/>
        <end position="21"/>
    </location>
</feature>
<name>A0A0A9FAA4_ARUDO</name>
<evidence type="ECO:0000313" key="2">
    <source>
        <dbReference type="EMBL" id="JAE09277.1"/>
    </source>
</evidence>
<sequence length="50" mass="5798">MQIAMHTNLPHARPSSSSSLRGIKWKETKHFSLTSRNTKKILHKKIEDIN</sequence>
<reference evidence="2" key="2">
    <citation type="journal article" date="2015" name="Data Brief">
        <title>Shoot transcriptome of the giant reed, Arundo donax.</title>
        <authorList>
            <person name="Barrero R.A."/>
            <person name="Guerrero F.D."/>
            <person name="Moolhuijzen P."/>
            <person name="Goolsby J.A."/>
            <person name="Tidwell J."/>
            <person name="Bellgard S.E."/>
            <person name="Bellgard M.I."/>
        </authorList>
    </citation>
    <scope>NUCLEOTIDE SEQUENCE</scope>
    <source>
        <tissue evidence="2">Shoot tissue taken approximately 20 cm above the soil surface</tissue>
    </source>
</reference>
<dbReference type="AlphaFoldDB" id="A0A0A9FAA4"/>
<reference evidence="2" key="1">
    <citation type="submission" date="2014-09" db="EMBL/GenBank/DDBJ databases">
        <authorList>
            <person name="Magalhaes I.L.F."/>
            <person name="Oliveira U."/>
            <person name="Santos F.R."/>
            <person name="Vidigal T.H.D.A."/>
            <person name="Brescovit A.D."/>
            <person name="Santos A.J."/>
        </authorList>
    </citation>
    <scope>NUCLEOTIDE SEQUENCE</scope>
    <source>
        <tissue evidence="2">Shoot tissue taken approximately 20 cm above the soil surface</tissue>
    </source>
</reference>
<proteinExistence type="predicted"/>
<dbReference type="EMBL" id="GBRH01188619">
    <property type="protein sequence ID" value="JAE09277.1"/>
    <property type="molecule type" value="Transcribed_RNA"/>
</dbReference>
<organism evidence="2">
    <name type="scientific">Arundo donax</name>
    <name type="common">Giant reed</name>
    <name type="synonym">Donax arundinaceus</name>
    <dbReference type="NCBI Taxonomy" id="35708"/>
    <lineage>
        <taxon>Eukaryota</taxon>
        <taxon>Viridiplantae</taxon>
        <taxon>Streptophyta</taxon>
        <taxon>Embryophyta</taxon>
        <taxon>Tracheophyta</taxon>
        <taxon>Spermatophyta</taxon>
        <taxon>Magnoliopsida</taxon>
        <taxon>Liliopsida</taxon>
        <taxon>Poales</taxon>
        <taxon>Poaceae</taxon>
        <taxon>PACMAD clade</taxon>
        <taxon>Arundinoideae</taxon>
        <taxon>Arundineae</taxon>
        <taxon>Arundo</taxon>
    </lineage>
</organism>
<accession>A0A0A9FAA4</accession>
<evidence type="ECO:0000256" key="1">
    <source>
        <dbReference type="SAM" id="MobiDB-lite"/>
    </source>
</evidence>